<keyword evidence="3" id="KW-1185">Reference proteome</keyword>
<evidence type="ECO:0000313" key="3">
    <source>
        <dbReference type="Proteomes" id="UP000672039"/>
    </source>
</evidence>
<sequence>MKTLIVSSIVMLGVVFGLSACSQPGHVWGVDGGRSIADTSKPMQFQKPDIRWSQGKSASELFLMWKQGYERLPVEAEKRSLDMDYKLNNIKEAMGFRLRDSGGNDPAYTLVREYALSKNSTGVGGLLPDIATCKAVDIYKAAKRKWGRDSSEYTVDGLIEMGIYHSKLYVMYDPLTSQPVPPPRESLCDCLEYSSGGCPK</sequence>
<reference evidence="2 3" key="1">
    <citation type="submission" date="2021-04" db="EMBL/GenBank/DDBJ databases">
        <title>Genomics, taxonomy and metabolism of representatives of sulfur bacteria of the genus Thiothrix: Thiothrix fructosivorans QT, Thiothrix unzii A1T and three new species, Thiothrix subterranea sp. nov., Thiothrix litoralis sp. nov. and 'Candidatus Thiothrix anitrata' sp. nov.</title>
        <authorList>
            <person name="Ravin N.V."/>
            <person name="Smolyakov D."/>
            <person name="Rudenko T.S."/>
            <person name="Mardanov A.V."/>
            <person name="Beletsky A.V."/>
            <person name="Markov N.D."/>
            <person name="Fomenkov A.I."/>
            <person name="Roberts R.J."/>
            <person name="Karnachuk O.V."/>
            <person name="Novikov A."/>
            <person name="Grabovich M.Y."/>
        </authorList>
    </citation>
    <scope>NUCLEOTIDE SEQUENCE [LARGE SCALE GENOMIC DNA]</scope>
    <source>
        <strain evidence="2 3">AS</strain>
    </source>
</reference>
<feature type="signal peptide" evidence="1">
    <location>
        <begin position="1"/>
        <end position="22"/>
    </location>
</feature>
<feature type="chain" id="PRO_5045148032" description="Lipoprotein" evidence="1">
    <location>
        <begin position="23"/>
        <end position="200"/>
    </location>
</feature>
<evidence type="ECO:0000313" key="2">
    <source>
        <dbReference type="EMBL" id="QTR47916.1"/>
    </source>
</evidence>
<proteinExistence type="predicted"/>
<accession>A0ABX7WX30</accession>
<name>A0ABX7WX30_9GAMM</name>
<protein>
    <recommendedName>
        <fullName evidence="4">Lipoprotein</fullName>
    </recommendedName>
</protein>
<dbReference type="RefSeq" id="WP_210224150.1">
    <property type="nucleotide sequence ID" value="NZ_CP072801.1"/>
</dbReference>
<dbReference type="Proteomes" id="UP000672039">
    <property type="component" value="Chromosome"/>
</dbReference>
<evidence type="ECO:0000256" key="1">
    <source>
        <dbReference type="SAM" id="SignalP"/>
    </source>
</evidence>
<evidence type="ECO:0008006" key="4">
    <source>
        <dbReference type="Google" id="ProtNLM"/>
    </source>
</evidence>
<dbReference type="EMBL" id="CP072801">
    <property type="protein sequence ID" value="QTR47916.1"/>
    <property type="molecule type" value="Genomic_DNA"/>
</dbReference>
<organism evidence="2 3">
    <name type="scientific">Thiothrix litoralis</name>
    <dbReference type="NCBI Taxonomy" id="2891210"/>
    <lineage>
        <taxon>Bacteria</taxon>
        <taxon>Pseudomonadati</taxon>
        <taxon>Pseudomonadota</taxon>
        <taxon>Gammaproteobacteria</taxon>
        <taxon>Thiotrichales</taxon>
        <taxon>Thiotrichaceae</taxon>
        <taxon>Thiothrix</taxon>
    </lineage>
</organism>
<keyword evidence="1" id="KW-0732">Signal</keyword>
<gene>
    <name evidence="2" type="ORF">J9253_08380</name>
</gene>
<dbReference type="PROSITE" id="PS51257">
    <property type="entry name" value="PROKAR_LIPOPROTEIN"/>
    <property type="match status" value="1"/>
</dbReference>